<protein>
    <submittedName>
        <fullName evidence="3">M23 family metallopeptidase</fullName>
    </submittedName>
</protein>
<proteinExistence type="predicted"/>
<dbReference type="InterPro" id="IPR016047">
    <property type="entry name" value="M23ase_b-sheet_dom"/>
</dbReference>
<comment type="caution">
    <text evidence="3">The sequence shown here is derived from an EMBL/GenBank/DDBJ whole genome shotgun (WGS) entry which is preliminary data.</text>
</comment>
<dbReference type="CDD" id="cd12797">
    <property type="entry name" value="M23_peptidase"/>
    <property type="match status" value="1"/>
</dbReference>
<name>A0A4R0YTL4_9GAMM</name>
<reference evidence="3 4" key="1">
    <citation type="submission" date="2019-02" db="EMBL/GenBank/DDBJ databases">
        <title>Dyella amyloliquefaciens sp. nov., isolated from forest soil.</title>
        <authorList>
            <person name="Gao Z.-H."/>
            <person name="Qiu L.-H."/>
        </authorList>
    </citation>
    <scope>NUCLEOTIDE SEQUENCE [LARGE SCALE GENOMIC DNA]</scope>
    <source>
        <strain evidence="3 4">KACC 12747</strain>
    </source>
</reference>
<evidence type="ECO:0000256" key="1">
    <source>
        <dbReference type="SAM" id="SignalP"/>
    </source>
</evidence>
<keyword evidence="1" id="KW-0732">Signal</keyword>
<dbReference type="AlphaFoldDB" id="A0A4R0YTL4"/>
<feature type="signal peptide" evidence="1">
    <location>
        <begin position="1"/>
        <end position="18"/>
    </location>
</feature>
<evidence type="ECO:0000313" key="4">
    <source>
        <dbReference type="Proteomes" id="UP000291822"/>
    </source>
</evidence>
<accession>A0A4R0YTL4</accession>
<dbReference type="PANTHER" id="PTHR21666">
    <property type="entry name" value="PEPTIDASE-RELATED"/>
    <property type="match status" value="1"/>
</dbReference>
<evidence type="ECO:0000259" key="2">
    <source>
        <dbReference type="Pfam" id="PF01551"/>
    </source>
</evidence>
<evidence type="ECO:0000313" key="3">
    <source>
        <dbReference type="EMBL" id="TCI12723.1"/>
    </source>
</evidence>
<feature type="chain" id="PRO_5020630913" evidence="1">
    <location>
        <begin position="19"/>
        <end position="374"/>
    </location>
</feature>
<dbReference type="Pfam" id="PF01551">
    <property type="entry name" value="Peptidase_M23"/>
    <property type="match status" value="1"/>
</dbReference>
<dbReference type="InterPro" id="IPR050570">
    <property type="entry name" value="Cell_wall_metabolism_enzyme"/>
</dbReference>
<dbReference type="Gene3D" id="2.70.70.10">
    <property type="entry name" value="Glucose Permease (Domain IIA)"/>
    <property type="match status" value="1"/>
</dbReference>
<keyword evidence="4" id="KW-1185">Reference proteome</keyword>
<organism evidence="3 4">
    <name type="scientific">Dyella soli</name>
    <dbReference type="NCBI Taxonomy" id="522319"/>
    <lineage>
        <taxon>Bacteria</taxon>
        <taxon>Pseudomonadati</taxon>
        <taxon>Pseudomonadota</taxon>
        <taxon>Gammaproteobacteria</taxon>
        <taxon>Lysobacterales</taxon>
        <taxon>Rhodanobacteraceae</taxon>
        <taxon>Dyella</taxon>
    </lineage>
</organism>
<feature type="domain" description="M23ase beta-sheet core" evidence="2">
    <location>
        <begin position="220"/>
        <end position="321"/>
    </location>
</feature>
<sequence>MCRWIVCLLWLMSVSAWAEGRSPLDDAFDMQVTYIPAPAVVSGKSMLVYELHLTNFSAAPLRLQDLQVVGEAGTLLELSGDALTRAMGRPDLPAKGSDPLLIPAGVRAVVYLAVDAPDLAHRHISQVIRFSREDGSEATAQGGGFDVASSDPVILGAPLKGGPWVAVYSAQWTRGHRRVLYTVAGKVRIPGRFAIDWIKVDNAGKHAHGDGSRPAQWLGYGEPVLAVADAVVSAAMDDLPEPTDVRADRRVAMQDAAGNYVALDLGQGRHVFYEHLKPGSIKVHAGDRVKRGQVIALLGYTGSTTGPHLHLHVSDGTTPLDAEGVPYAFGQFERLGRFSDARAFGESQAWIREGSQLRRGELPGSFDVVQFDTP</sequence>
<dbReference type="GO" id="GO:0004222">
    <property type="term" value="F:metalloendopeptidase activity"/>
    <property type="evidence" value="ECO:0007669"/>
    <property type="project" value="TreeGrafter"/>
</dbReference>
<dbReference type="SUPFAM" id="SSF51261">
    <property type="entry name" value="Duplicated hybrid motif"/>
    <property type="match status" value="1"/>
</dbReference>
<dbReference type="RefSeq" id="WP_131150496.1">
    <property type="nucleotide sequence ID" value="NZ_SJTG01000001.1"/>
</dbReference>
<dbReference type="PANTHER" id="PTHR21666:SF270">
    <property type="entry name" value="MUREIN HYDROLASE ACTIVATOR ENVC"/>
    <property type="match status" value="1"/>
</dbReference>
<dbReference type="InterPro" id="IPR011055">
    <property type="entry name" value="Dup_hybrid_motif"/>
</dbReference>
<gene>
    <name evidence="3" type="ORF">EZM97_05120</name>
</gene>
<dbReference type="EMBL" id="SJTG01000001">
    <property type="protein sequence ID" value="TCI12723.1"/>
    <property type="molecule type" value="Genomic_DNA"/>
</dbReference>
<dbReference type="Proteomes" id="UP000291822">
    <property type="component" value="Unassembled WGS sequence"/>
</dbReference>